<dbReference type="Gene3D" id="1.20.1280.50">
    <property type="match status" value="1"/>
</dbReference>
<dbReference type="AlphaFoldDB" id="A0A9N8YXE4"/>
<reference evidence="2" key="1">
    <citation type="submission" date="2021-06" db="EMBL/GenBank/DDBJ databases">
        <authorList>
            <person name="Kallberg Y."/>
            <person name="Tangrot J."/>
            <person name="Rosling A."/>
        </authorList>
    </citation>
    <scope>NUCLEOTIDE SEQUENCE</scope>
    <source>
        <strain evidence="2">MT106</strain>
    </source>
</reference>
<dbReference type="Proteomes" id="UP000789831">
    <property type="component" value="Unassembled WGS sequence"/>
</dbReference>
<dbReference type="InterPro" id="IPR001810">
    <property type="entry name" value="F-box_dom"/>
</dbReference>
<dbReference type="EMBL" id="CAJVPL010000168">
    <property type="protein sequence ID" value="CAG8458783.1"/>
    <property type="molecule type" value="Genomic_DNA"/>
</dbReference>
<gene>
    <name evidence="2" type="ORF">AGERDE_LOCUS2139</name>
</gene>
<dbReference type="SUPFAM" id="SSF81383">
    <property type="entry name" value="F-box domain"/>
    <property type="match status" value="1"/>
</dbReference>
<accession>A0A9N8YXE4</accession>
<sequence>MTRYIERLPEEILVKIFEFVDDTDLLSISRTNKRFKRLSKDAILYRHRLNQNAYRLETLLTLAQRRTREQLAIQNILRGVSLLEQLRQGRYINHAQLICAYEAQSLLKRSFTRNKLSRRLAQRPELRVLLEKNLVPQEVVCTLYQRRDRVIRKKTKTKFWLAPSLVPKMKALKIALQRDKLSKKLKNRPSVDDMRRCGVMKTQYITKSSSLYPSLLSSQLLLLKSFKLNVLANSLTHRPSLSYLLDEVGLLRSDATTASMICPGIKSKVQFFEQLNH</sequence>
<evidence type="ECO:0000259" key="1">
    <source>
        <dbReference type="PROSITE" id="PS50181"/>
    </source>
</evidence>
<dbReference type="OrthoDB" id="3219396at2759"/>
<proteinExistence type="predicted"/>
<evidence type="ECO:0000313" key="2">
    <source>
        <dbReference type="EMBL" id="CAG8458783.1"/>
    </source>
</evidence>
<dbReference type="Gene3D" id="6.10.140.2040">
    <property type="match status" value="1"/>
</dbReference>
<dbReference type="Pfam" id="PF12937">
    <property type="entry name" value="F-box-like"/>
    <property type="match status" value="1"/>
</dbReference>
<comment type="caution">
    <text evidence="2">The sequence shown here is derived from an EMBL/GenBank/DDBJ whole genome shotgun (WGS) entry which is preliminary data.</text>
</comment>
<name>A0A9N8YXE4_9GLOM</name>
<evidence type="ECO:0000313" key="3">
    <source>
        <dbReference type="Proteomes" id="UP000789831"/>
    </source>
</evidence>
<dbReference type="SMART" id="SM00256">
    <property type="entry name" value="FBOX"/>
    <property type="match status" value="1"/>
</dbReference>
<dbReference type="InterPro" id="IPR036047">
    <property type="entry name" value="F-box-like_dom_sf"/>
</dbReference>
<feature type="domain" description="F-box" evidence="1">
    <location>
        <begin position="2"/>
        <end position="48"/>
    </location>
</feature>
<keyword evidence="3" id="KW-1185">Reference proteome</keyword>
<dbReference type="PROSITE" id="PS50181">
    <property type="entry name" value="FBOX"/>
    <property type="match status" value="1"/>
</dbReference>
<organism evidence="2 3">
    <name type="scientific">Ambispora gerdemannii</name>
    <dbReference type="NCBI Taxonomy" id="144530"/>
    <lineage>
        <taxon>Eukaryota</taxon>
        <taxon>Fungi</taxon>
        <taxon>Fungi incertae sedis</taxon>
        <taxon>Mucoromycota</taxon>
        <taxon>Glomeromycotina</taxon>
        <taxon>Glomeromycetes</taxon>
        <taxon>Archaeosporales</taxon>
        <taxon>Ambisporaceae</taxon>
        <taxon>Ambispora</taxon>
    </lineage>
</organism>
<protein>
    <submittedName>
        <fullName evidence="2">9947_t:CDS:1</fullName>
    </submittedName>
</protein>